<evidence type="ECO:0000256" key="7">
    <source>
        <dbReference type="PIRSR" id="PIRSR000077-4"/>
    </source>
</evidence>
<evidence type="ECO:0000256" key="5">
    <source>
        <dbReference type="ARBA" id="ARBA00023284"/>
    </source>
</evidence>
<keyword evidence="11" id="KW-1185">Reference proteome</keyword>
<organism evidence="9">
    <name type="scientific">Levilinea saccharolytica</name>
    <dbReference type="NCBI Taxonomy" id="229921"/>
    <lineage>
        <taxon>Bacteria</taxon>
        <taxon>Bacillati</taxon>
        <taxon>Chloroflexota</taxon>
        <taxon>Anaerolineae</taxon>
        <taxon>Anaerolineales</taxon>
        <taxon>Anaerolineaceae</taxon>
        <taxon>Levilinea</taxon>
    </lineage>
</organism>
<evidence type="ECO:0000313" key="9">
    <source>
        <dbReference type="EMBL" id="GAP19200.1"/>
    </source>
</evidence>
<feature type="domain" description="Thioredoxin" evidence="8">
    <location>
        <begin position="1"/>
        <end position="107"/>
    </location>
</feature>
<dbReference type="PRINTS" id="PR00421">
    <property type="entry name" value="THIOREDOXIN"/>
</dbReference>
<dbReference type="InterPro" id="IPR013766">
    <property type="entry name" value="Thioredoxin_domain"/>
</dbReference>
<reference evidence="10 11" key="2">
    <citation type="submission" date="2015-07" db="EMBL/GenBank/DDBJ databases">
        <title>Genome sequence of Levilinea saccharolytica DSM 16555.</title>
        <authorList>
            <person name="Hemp J."/>
            <person name="Ward L.M."/>
            <person name="Pace L.A."/>
            <person name="Fischer W.W."/>
        </authorList>
    </citation>
    <scope>NUCLEOTIDE SEQUENCE [LARGE SCALE GENOMIC DNA]</scope>
    <source>
        <strain evidence="10 11">KIBI-1</strain>
    </source>
</reference>
<dbReference type="PROSITE" id="PS51352">
    <property type="entry name" value="THIOREDOXIN_2"/>
    <property type="match status" value="1"/>
</dbReference>
<gene>
    <name evidence="10" type="ORF">ADN01_03750</name>
    <name evidence="9" type="ORF">LSAC_03100</name>
</gene>
<evidence type="ECO:0000313" key="10">
    <source>
        <dbReference type="EMBL" id="KPL88723.1"/>
    </source>
</evidence>
<accession>A0A0M9U2Z6</accession>
<dbReference type="EMBL" id="DF967975">
    <property type="protein sequence ID" value="GAP19200.1"/>
    <property type="molecule type" value="Genomic_DNA"/>
</dbReference>
<evidence type="ECO:0000313" key="11">
    <source>
        <dbReference type="Proteomes" id="UP000050501"/>
    </source>
</evidence>
<sequence length="107" mass="11701">MSAFQPVDEQSFDAEVLQSSLPVLLEFGAPWCGPCKRIEPLLEQLGQKWAGRVRLAHVNVDECAGLVASYGVMSVPTVILFAGGQEKVRLNGLQPLENLIAKFEPHL</sequence>
<evidence type="ECO:0000256" key="1">
    <source>
        <dbReference type="ARBA" id="ARBA00008987"/>
    </source>
</evidence>
<protein>
    <recommendedName>
        <fullName evidence="6">Thioredoxin</fullName>
    </recommendedName>
</protein>
<dbReference type="Proteomes" id="UP000050501">
    <property type="component" value="Unassembled WGS sequence"/>
</dbReference>
<dbReference type="InterPro" id="IPR005746">
    <property type="entry name" value="Thioredoxin"/>
</dbReference>
<evidence type="ECO:0000259" key="8">
    <source>
        <dbReference type="PROSITE" id="PS51352"/>
    </source>
</evidence>
<name>A0A0M9U2Z6_9CHLR</name>
<dbReference type="PATRIC" id="fig|229921.5.peg.2385"/>
<proteinExistence type="inferred from homology"/>
<dbReference type="PIRSF" id="PIRSF000077">
    <property type="entry name" value="Thioredoxin"/>
    <property type="match status" value="1"/>
</dbReference>
<evidence type="ECO:0000256" key="3">
    <source>
        <dbReference type="ARBA" id="ARBA00022982"/>
    </source>
</evidence>
<dbReference type="PANTHER" id="PTHR45663">
    <property type="entry name" value="GEO12009P1"/>
    <property type="match status" value="1"/>
</dbReference>
<dbReference type="AlphaFoldDB" id="A0A0M9U2Z6"/>
<evidence type="ECO:0000256" key="4">
    <source>
        <dbReference type="ARBA" id="ARBA00023157"/>
    </source>
</evidence>
<dbReference type="Pfam" id="PF00085">
    <property type="entry name" value="Thioredoxin"/>
    <property type="match status" value="1"/>
</dbReference>
<comment type="similarity">
    <text evidence="1 6">Belongs to the thioredoxin family.</text>
</comment>
<dbReference type="PANTHER" id="PTHR45663:SF11">
    <property type="entry name" value="GEO12009P1"/>
    <property type="match status" value="1"/>
</dbReference>
<dbReference type="STRING" id="229921.ADN01_03750"/>
<dbReference type="CDD" id="cd02947">
    <property type="entry name" value="TRX_family"/>
    <property type="match status" value="1"/>
</dbReference>
<dbReference type="EMBL" id="LGCM01000016">
    <property type="protein sequence ID" value="KPL88723.1"/>
    <property type="molecule type" value="Genomic_DNA"/>
</dbReference>
<keyword evidence="4 7" id="KW-1015">Disulfide bond</keyword>
<feature type="disulfide bond" description="Redox-active" evidence="7">
    <location>
        <begin position="32"/>
        <end position="35"/>
    </location>
</feature>
<keyword evidence="2" id="KW-0813">Transport</keyword>
<reference evidence="9" key="1">
    <citation type="journal article" date="2015" name="Genome Announc.">
        <title>Draft Genome Sequences of Anaerolinea thermolimosa IMO-1, Bellilinea caldifistulae GOMI-1, Leptolinea tardivitalis YMTK-2, Levilinea saccharolytica KIBI-1, Longilinea arvoryzae KOME-1, Previously Described as Members of the Class Anaerolineae (Chloroflexi).</title>
        <authorList>
            <person name="Matsuura N."/>
            <person name="Tourlousse M.D."/>
            <person name="Ohashi A."/>
            <person name="Hugenholtz P."/>
            <person name="Sekiguchi Y."/>
        </authorList>
    </citation>
    <scope>NUCLEOTIDE SEQUENCE</scope>
    <source>
        <strain evidence="9">KIBI-1</strain>
    </source>
</reference>
<dbReference type="GO" id="GO:0005737">
    <property type="term" value="C:cytoplasm"/>
    <property type="evidence" value="ECO:0007669"/>
    <property type="project" value="TreeGrafter"/>
</dbReference>
<evidence type="ECO:0000256" key="2">
    <source>
        <dbReference type="ARBA" id="ARBA00022448"/>
    </source>
</evidence>
<dbReference type="Gene3D" id="3.40.30.10">
    <property type="entry name" value="Glutaredoxin"/>
    <property type="match status" value="1"/>
</dbReference>
<dbReference type="GO" id="GO:0015035">
    <property type="term" value="F:protein-disulfide reductase activity"/>
    <property type="evidence" value="ECO:0007669"/>
    <property type="project" value="InterPro"/>
</dbReference>
<evidence type="ECO:0000256" key="6">
    <source>
        <dbReference type="PIRNR" id="PIRNR000077"/>
    </source>
</evidence>
<dbReference type="InterPro" id="IPR036249">
    <property type="entry name" value="Thioredoxin-like_sf"/>
</dbReference>
<keyword evidence="3" id="KW-0249">Electron transport</keyword>
<dbReference type="SUPFAM" id="SSF52833">
    <property type="entry name" value="Thioredoxin-like"/>
    <property type="match status" value="1"/>
</dbReference>
<keyword evidence="5 7" id="KW-0676">Redox-active center</keyword>
<dbReference type="OrthoDB" id="9790390at2"/>
<dbReference type="RefSeq" id="WP_062419498.1">
    <property type="nucleotide sequence ID" value="NZ_BBXZ01000165.1"/>
</dbReference>